<evidence type="ECO:0000313" key="2">
    <source>
        <dbReference type="Proteomes" id="UP000054608"/>
    </source>
</evidence>
<dbReference type="STRING" id="458.Lrub_0680"/>
<dbReference type="AlphaFoldDB" id="A0A0W0XXN7"/>
<dbReference type="OrthoDB" id="5643102at2"/>
<proteinExistence type="predicted"/>
<dbReference type="PATRIC" id="fig|458.5.peg.705"/>
<dbReference type="RefSeq" id="WP_065235706.1">
    <property type="nucleotide sequence ID" value="NZ_CAAAIN010000013.1"/>
</dbReference>
<reference evidence="1 2" key="1">
    <citation type="submission" date="2015-11" db="EMBL/GenBank/DDBJ databases">
        <title>Genomic analysis of 38 Legionella species identifies large and diverse effector repertoires.</title>
        <authorList>
            <person name="Burstein D."/>
            <person name="Amaro F."/>
            <person name="Zusman T."/>
            <person name="Lifshitz Z."/>
            <person name="Cohen O."/>
            <person name="Gilbert J.A."/>
            <person name="Pupko T."/>
            <person name="Shuman H.A."/>
            <person name="Segal G."/>
        </authorList>
    </citation>
    <scope>NUCLEOTIDE SEQUENCE [LARGE SCALE GENOMIC DNA]</scope>
    <source>
        <strain evidence="1 2">WA-270A-C2</strain>
    </source>
</reference>
<dbReference type="Proteomes" id="UP000054608">
    <property type="component" value="Unassembled WGS sequence"/>
</dbReference>
<protein>
    <submittedName>
        <fullName evidence="1">Uncharacterized protein</fullName>
    </submittedName>
</protein>
<gene>
    <name evidence="1" type="ORF">Lrub_0680</name>
</gene>
<name>A0A0W0XXN7_9GAMM</name>
<keyword evidence="2" id="KW-1185">Reference proteome</keyword>
<dbReference type="EMBL" id="LNYT01000006">
    <property type="protein sequence ID" value="KTD49581.1"/>
    <property type="molecule type" value="Genomic_DNA"/>
</dbReference>
<sequence length="80" mass="9534">MNRNSRLKVYQGMIQFLLESTNYTFETIADFTSYSVKEIRSIYLNQKLPEKLLSEKQLIKLYLIILDIHTSKTNVQKLFE</sequence>
<comment type="caution">
    <text evidence="1">The sequence shown here is derived from an EMBL/GenBank/DDBJ whole genome shotgun (WGS) entry which is preliminary data.</text>
</comment>
<organism evidence="1 2">
    <name type="scientific">Legionella rubrilucens</name>
    <dbReference type="NCBI Taxonomy" id="458"/>
    <lineage>
        <taxon>Bacteria</taxon>
        <taxon>Pseudomonadati</taxon>
        <taxon>Pseudomonadota</taxon>
        <taxon>Gammaproteobacteria</taxon>
        <taxon>Legionellales</taxon>
        <taxon>Legionellaceae</taxon>
        <taxon>Legionella</taxon>
    </lineage>
</organism>
<evidence type="ECO:0000313" key="1">
    <source>
        <dbReference type="EMBL" id="KTD49581.1"/>
    </source>
</evidence>
<accession>A0A0W0XXN7</accession>